<dbReference type="Gene3D" id="3.40.50.300">
    <property type="entry name" value="P-loop containing nucleotide triphosphate hydrolases"/>
    <property type="match status" value="2"/>
</dbReference>
<accession>A0A9D1Q9F6</accession>
<dbReference type="Proteomes" id="UP000823933">
    <property type="component" value="Unassembled WGS sequence"/>
</dbReference>
<feature type="domain" description="AAA+ ATPase" evidence="4">
    <location>
        <begin position="339"/>
        <end position="489"/>
    </location>
</feature>
<dbReference type="InterPro" id="IPR055446">
    <property type="entry name" value="RecD2_N_OB"/>
</dbReference>
<dbReference type="GO" id="GO:0003677">
    <property type="term" value="F:DNA binding"/>
    <property type="evidence" value="ECO:0007669"/>
    <property type="project" value="UniProtKB-UniRule"/>
</dbReference>
<evidence type="ECO:0000256" key="2">
    <source>
        <dbReference type="ARBA" id="ARBA00022840"/>
    </source>
</evidence>
<dbReference type="Pfam" id="PF13245">
    <property type="entry name" value="AAA_19"/>
    <property type="match status" value="1"/>
</dbReference>
<organism evidence="5 6">
    <name type="scientific">Candidatus Faecalibacterium intestinigallinarum</name>
    <dbReference type="NCBI Taxonomy" id="2838581"/>
    <lineage>
        <taxon>Bacteria</taxon>
        <taxon>Bacillati</taxon>
        <taxon>Bacillota</taxon>
        <taxon>Clostridia</taxon>
        <taxon>Eubacteriales</taxon>
        <taxon>Oscillospiraceae</taxon>
        <taxon>Faecalibacterium</taxon>
    </lineage>
</organism>
<dbReference type="SUPFAM" id="SSF52540">
    <property type="entry name" value="P-loop containing nucleoside triphosphate hydrolases"/>
    <property type="match status" value="2"/>
</dbReference>
<gene>
    <name evidence="3" type="primary">recD2</name>
    <name evidence="5" type="ORF">H9890_04420</name>
</gene>
<comment type="caution">
    <text evidence="5">The sequence shown here is derived from an EMBL/GenBank/DDBJ whole genome shotgun (WGS) entry which is preliminary data.</text>
</comment>
<dbReference type="AlphaFoldDB" id="A0A9D1Q9F6"/>
<keyword evidence="3" id="KW-0378">Hydrolase</keyword>
<dbReference type="PANTHER" id="PTHR43788">
    <property type="entry name" value="DNA2/NAM7 HELICASE FAMILY MEMBER"/>
    <property type="match status" value="1"/>
</dbReference>
<dbReference type="Pfam" id="PF14520">
    <property type="entry name" value="HHH_5"/>
    <property type="match status" value="1"/>
</dbReference>
<dbReference type="CDD" id="cd17933">
    <property type="entry name" value="DEXSc_RecD-like"/>
    <property type="match status" value="1"/>
</dbReference>
<dbReference type="Gene3D" id="2.30.30.940">
    <property type="match status" value="1"/>
</dbReference>
<name>A0A9D1Q9F6_9FIRM</name>
<dbReference type="InterPro" id="IPR029493">
    <property type="entry name" value="RecD2-like_HHH"/>
</dbReference>
<proteinExistence type="inferred from homology"/>
<dbReference type="InterPro" id="IPR003593">
    <property type="entry name" value="AAA+_ATPase"/>
</dbReference>
<dbReference type="Pfam" id="PF23139">
    <property type="entry name" value="OB_YrrC"/>
    <property type="match status" value="1"/>
</dbReference>
<keyword evidence="1 3" id="KW-0547">Nucleotide-binding</keyword>
<keyword evidence="2 3" id="KW-0067">ATP-binding</keyword>
<evidence type="ECO:0000256" key="3">
    <source>
        <dbReference type="HAMAP-Rule" id="MF_01488"/>
    </source>
</evidence>
<dbReference type="GO" id="GO:0043139">
    <property type="term" value="F:5'-3' DNA helicase activity"/>
    <property type="evidence" value="ECO:0007669"/>
    <property type="project" value="UniProtKB-UniRule"/>
</dbReference>
<dbReference type="HAMAP" id="MF_01488">
    <property type="entry name" value="RecD2"/>
    <property type="match status" value="1"/>
</dbReference>
<keyword evidence="3" id="KW-0413">Isomerase</keyword>
<dbReference type="InterPro" id="IPR006345">
    <property type="entry name" value="RecD2"/>
</dbReference>
<dbReference type="SUPFAM" id="SSF47781">
    <property type="entry name" value="RuvA domain 2-like"/>
    <property type="match status" value="1"/>
</dbReference>
<reference evidence="5" key="2">
    <citation type="submission" date="2021-04" db="EMBL/GenBank/DDBJ databases">
        <authorList>
            <person name="Gilroy R."/>
        </authorList>
    </citation>
    <scope>NUCLEOTIDE SEQUENCE</scope>
    <source>
        <strain evidence="5">ChiHcolR34-3080</strain>
    </source>
</reference>
<dbReference type="GO" id="GO:0017116">
    <property type="term" value="F:single-stranded DNA helicase activity"/>
    <property type="evidence" value="ECO:0007669"/>
    <property type="project" value="TreeGrafter"/>
</dbReference>
<dbReference type="NCBIfam" id="TIGR01448">
    <property type="entry name" value="recD_rel"/>
    <property type="match status" value="1"/>
</dbReference>
<reference evidence="5" key="1">
    <citation type="journal article" date="2021" name="PeerJ">
        <title>Extensive microbial diversity within the chicken gut microbiome revealed by metagenomics and culture.</title>
        <authorList>
            <person name="Gilroy R."/>
            <person name="Ravi A."/>
            <person name="Getino M."/>
            <person name="Pursley I."/>
            <person name="Horton D.L."/>
            <person name="Alikhan N.F."/>
            <person name="Baker D."/>
            <person name="Gharbi K."/>
            <person name="Hall N."/>
            <person name="Watson M."/>
            <person name="Adriaenssens E.M."/>
            <person name="Foster-Nyarko E."/>
            <person name="Jarju S."/>
            <person name="Secka A."/>
            <person name="Antonio M."/>
            <person name="Oren A."/>
            <person name="Chaudhuri R.R."/>
            <person name="La Ragione R."/>
            <person name="Hildebrand F."/>
            <person name="Pallen M.J."/>
        </authorList>
    </citation>
    <scope>NUCLEOTIDE SEQUENCE</scope>
    <source>
        <strain evidence="5">ChiHcolR34-3080</strain>
    </source>
</reference>
<sequence length="742" mass="81509">MPDREEQQLEQIEGTIEDIIFENTDSGYVVFELSGQGKLTVVCGTLGELHVGQSVVCRGRYENHATYGRQFHAAECLTDMPKDLDAVYAFLASRSLPYVGPATAQKIIDRFGAAALDVIANEPARLTEIKGISADKADRIQQEFKRMFGMRELIAYLAQFEIGPRRAMEVFRAFGPGAAQAIAANPYLLCGEPLHLDFRHADSIAAYYQMEGDSPQRLQAALLRTLRHNAGNGHTCLPRERLVATASAFIHQPAEKLTAALDHCLETEQLDERVFSGGAYIYLPELLAAEEAVAKRLAALAQRETQTARHLDRDIQVLEAAQGFAYAPEQREAIRRAVTENCLVLTGGPGTGKTTTVKAVLNVLESQAERVALCAPTGRAAKRLSELTGRKASTIHRLLEVDYTGGVVSFIHNERNLLKCDVVILDEMSMVDVQLFQSLLAALRPNCRVIMVGDADQLPSVGPGNILGEVIRSGVVPTVCLKHIFRQAKRSLIVENAHNIVSGRPLQKGGREDDFFFLEADGEVCQKLVCDLVTTRLPRSYGFDPIRDIQVLCPTKIGPCGTQALNTLLQELLNPPARGKPQLQSASRVFRAGDKVMQVKNNYEIIWRRDGGEQGVGAYNGDIGIVESVDPRTRSMTVRMDDRVLVYPAENLGELEPAYAITVHKSQGSEFAAVVLPAAGVPPRLCYRNLFYTGVTRARKLCVVAGRRDTVAAMTANVRQNLRYSGLAELLKSRAQPPQPEI</sequence>
<dbReference type="GO" id="GO:0006310">
    <property type="term" value="P:DNA recombination"/>
    <property type="evidence" value="ECO:0007669"/>
    <property type="project" value="InterPro"/>
</dbReference>
<keyword evidence="3 5" id="KW-0347">Helicase</keyword>
<dbReference type="InterPro" id="IPR050534">
    <property type="entry name" value="Coronavir_polyprotein_1ab"/>
</dbReference>
<feature type="binding site" evidence="3">
    <location>
        <begin position="350"/>
        <end position="354"/>
    </location>
    <ligand>
        <name>ATP</name>
        <dbReference type="ChEBI" id="CHEBI:30616"/>
    </ligand>
</feature>
<dbReference type="EMBL" id="DXHQ01000050">
    <property type="protein sequence ID" value="HIW08631.1"/>
    <property type="molecule type" value="Genomic_DNA"/>
</dbReference>
<keyword evidence="3" id="KW-0238">DNA-binding</keyword>
<dbReference type="GO" id="GO:0016787">
    <property type="term" value="F:hydrolase activity"/>
    <property type="evidence" value="ECO:0007669"/>
    <property type="project" value="UniProtKB-KW"/>
</dbReference>
<dbReference type="InterPro" id="IPR010994">
    <property type="entry name" value="RuvA_2-like"/>
</dbReference>
<evidence type="ECO:0000313" key="5">
    <source>
        <dbReference type="EMBL" id="HIW08631.1"/>
    </source>
</evidence>
<dbReference type="Gene3D" id="1.10.10.2220">
    <property type="match status" value="1"/>
</dbReference>
<comment type="similarity">
    <text evidence="3">Belongs to the RecD family. RecD2 subfamily.</text>
</comment>
<dbReference type="Pfam" id="PF14490">
    <property type="entry name" value="HHH_RecD2"/>
    <property type="match status" value="1"/>
</dbReference>
<dbReference type="EC" id="5.6.2.3" evidence="3"/>
<comment type="catalytic activity">
    <reaction evidence="3">
        <text>ATP + H2O = ADP + phosphate + H(+)</text>
        <dbReference type="Rhea" id="RHEA:13065"/>
        <dbReference type="ChEBI" id="CHEBI:15377"/>
        <dbReference type="ChEBI" id="CHEBI:15378"/>
        <dbReference type="ChEBI" id="CHEBI:30616"/>
        <dbReference type="ChEBI" id="CHEBI:43474"/>
        <dbReference type="ChEBI" id="CHEBI:456216"/>
        <dbReference type="EC" id="5.6.2.3"/>
    </reaction>
</comment>
<comment type="function">
    <text evidence="3">DNA-dependent ATPase and ATP-dependent 5'-3' DNA helicase. Has no activity on blunt DNA or DNA with 3'-overhangs, requires at least 10 bases of 5'-ssDNA for helicase activity.</text>
</comment>
<dbReference type="CDD" id="cd18809">
    <property type="entry name" value="SF1_C_RecD"/>
    <property type="match status" value="1"/>
</dbReference>
<evidence type="ECO:0000313" key="6">
    <source>
        <dbReference type="Proteomes" id="UP000823933"/>
    </source>
</evidence>
<dbReference type="SMART" id="SM00382">
    <property type="entry name" value="AAA"/>
    <property type="match status" value="1"/>
</dbReference>
<dbReference type="GO" id="GO:0009338">
    <property type="term" value="C:exodeoxyribonuclease V complex"/>
    <property type="evidence" value="ECO:0007669"/>
    <property type="project" value="TreeGrafter"/>
</dbReference>
<dbReference type="Pfam" id="PF13538">
    <property type="entry name" value="UvrD_C_2"/>
    <property type="match status" value="1"/>
</dbReference>
<evidence type="ECO:0000256" key="1">
    <source>
        <dbReference type="ARBA" id="ARBA00022741"/>
    </source>
</evidence>
<dbReference type="PANTHER" id="PTHR43788:SF6">
    <property type="entry name" value="DNA HELICASE B"/>
    <property type="match status" value="1"/>
</dbReference>
<dbReference type="Pfam" id="PF18335">
    <property type="entry name" value="SH3_13"/>
    <property type="match status" value="1"/>
</dbReference>
<dbReference type="Gene3D" id="1.10.150.20">
    <property type="entry name" value="5' to 3' exonuclease, C-terminal subdomain"/>
    <property type="match status" value="1"/>
</dbReference>
<dbReference type="GO" id="GO:0005524">
    <property type="term" value="F:ATP binding"/>
    <property type="evidence" value="ECO:0007669"/>
    <property type="project" value="UniProtKB-UniRule"/>
</dbReference>
<dbReference type="InterPro" id="IPR027785">
    <property type="entry name" value="UvrD-like_helicase_C"/>
</dbReference>
<protein>
    <recommendedName>
        <fullName evidence="3">ATP-dependent RecD2 DNA helicase</fullName>
        <ecNumber evidence="3">5.6.2.3</ecNumber>
    </recommendedName>
    <alternativeName>
        <fullName evidence="3">DNA 5'-3' helicase subunit RecD2</fullName>
    </alternativeName>
</protein>
<dbReference type="InterPro" id="IPR027417">
    <property type="entry name" value="P-loop_NTPase"/>
</dbReference>
<evidence type="ECO:0000259" key="4">
    <source>
        <dbReference type="SMART" id="SM00382"/>
    </source>
</evidence>
<dbReference type="InterPro" id="IPR041451">
    <property type="entry name" value="RecD2_SH13"/>
</dbReference>